<feature type="transmembrane region" description="Helical" evidence="2">
    <location>
        <begin position="21"/>
        <end position="41"/>
    </location>
</feature>
<feature type="compositionally biased region" description="Basic and acidic residues" evidence="1">
    <location>
        <begin position="105"/>
        <end position="114"/>
    </location>
</feature>
<feature type="compositionally biased region" description="Acidic residues" evidence="1">
    <location>
        <begin position="132"/>
        <end position="141"/>
    </location>
</feature>
<protein>
    <submittedName>
        <fullName evidence="3">Uncharacterized protein</fullName>
    </submittedName>
</protein>
<dbReference type="EMBL" id="CP003360">
    <property type="protein sequence ID" value="AFM24163.1"/>
    <property type="molecule type" value="Genomic_DNA"/>
</dbReference>
<feature type="compositionally biased region" description="Basic and acidic residues" evidence="1">
    <location>
        <begin position="155"/>
        <end position="165"/>
    </location>
</feature>
<sequence length="321" mass="35350">MLIHETGTSSEFELTPLRFGLCAALLAGIIVVSAGALSWSIGISKNPGNAQLEALSLKVKSLEEELQKKELALAIQEKKLKESQEAPTLAAASKLGADTTPVKTQDPKTEDSRDSNPLTTFNAALKTPSENVGEEEQDEVDTGVQPRPGPSRVAESMKSEPKSSFERGPTTPMIMNFDAQNVTALSQTAQSGTLSFRLIKDQPDIMFSGYLFVFVEMTDRRGENKIYAYPKKARLGEEDLPVDFRDGESIAFKRNSKVELPYEDIRAGASLSRVSILLYGENGRILFQRGFDRKELKSASHRGTVSSHETRPRTAERRRAL</sequence>
<dbReference type="RefSeq" id="WP_014809311.1">
    <property type="nucleotide sequence ID" value="NC_018025.1"/>
</dbReference>
<reference evidence="4" key="1">
    <citation type="submission" date="2012-06" db="EMBL/GenBank/DDBJ databases">
        <title>Complete sequence of chromosome of Desulfomonile tiedjei DSM 6799.</title>
        <authorList>
            <person name="Lucas S."/>
            <person name="Copeland A."/>
            <person name="Lapidus A."/>
            <person name="Glavina del Rio T."/>
            <person name="Dalin E."/>
            <person name="Tice H."/>
            <person name="Bruce D."/>
            <person name="Goodwin L."/>
            <person name="Pitluck S."/>
            <person name="Peters L."/>
            <person name="Ovchinnikova G."/>
            <person name="Zeytun A."/>
            <person name="Lu M."/>
            <person name="Kyrpides N."/>
            <person name="Mavromatis K."/>
            <person name="Ivanova N."/>
            <person name="Brettin T."/>
            <person name="Detter J.C."/>
            <person name="Han C."/>
            <person name="Larimer F."/>
            <person name="Land M."/>
            <person name="Hauser L."/>
            <person name="Markowitz V."/>
            <person name="Cheng J.-F."/>
            <person name="Hugenholtz P."/>
            <person name="Woyke T."/>
            <person name="Wu D."/>
            <person name="Spring S."/>
            <person name="Schroeder M."/>
            <person name="Brambilla E."/>
            <person name="Klenk H.-P."/>
            <person name="Eisen J.A."/>
        </authorList>
    </citation>
    <scope>NUCLEOTIDE SEQUENCE [LARGE SCALE GENOMIC DNA]</scope>
    <source>
        <strain evidence="4">ATCC 49306 / DSM 6799 / DCB-1</strain>
    </source>
</reference>
<evidence type="ECO:0000313" key="3">
    <source>
        <dbReference type="EMBL" id="AFM24163.1"/>
    </source>
</evidence>
<evidence type="ECO:0000256" key="2">
    <source>
        <dbReference type="SAM" id="Phobius"/>
    </source>
</evidence>
<evidence type="ECO:0000313" key="4">
    <source>
        <dbReference type="Proteomes" id="UP000006055"/>
    </source>
</evidence>
<feature type="region of interest" description="Disordered" evidence="1">
    <location>
        <begin position="298"/>
        <end position="321"/>
    </location>
</feature>
<organism evidence="3 4">
    <name type="scientific">Desulfomonile tiedjei (strain ATCC 49306 / DSM 6799 / DCB-1)</name>
    <dbReference type="NCBI Taxonomy" id="706587"/>
    <lineage>
        <taxon>Bacteria</taxon>
        <taxon>Pseudomonadati</taxon>
        <taxon>Thermodesulfobacteriota</taxon>
        <taxon>Desulfomonilia</taxon>
        <taxon>Desulfomonilales</taxon>
        <taxon>Desulfomonilaceae</taxon>
        <taxon>Desulfomonile</taxon>
    </lineage>
</organism>
<dbReference type="KEGG" id="dti:Desti_1451"/>
<keyword evidence="2" id="KW-0472">Membrane</keyword>
<evidence type="ECO:0000256" key="1">
    <source>
        <dbReference type="SAM" id="MobiDB-lite"/>
    </source>
</evidence>
<dbReference type="HOGENOM" id="CLU_865273_0_0_7"/>
<feature type="compositionally biased region" description="Basic and acidic residues" evidence="1">
    <location>
        <begin position="308"/>
        <end position="321"/>
    </location>
</feature>
<dbReference type="AlphaFoldDB" id="I4C3M2"/>
<keyword evidence="4" id="KW-1185">Reference proteome</keyword>
<keyword evidence="2" id="KW-1133">Transmembrane helix</keyword>
<accession>I4C3M2</accession>
<gene>
    <name evidence="3" type="ordered locus">Desti_1451</name>
</gene>
<feature type="region of interest" description="Disordered" evidence="1">
    <location>
        <begin position="82"/>
        <end position="169"/>
    </location>
</feature>
<dbReference type="Proteomes" id="UP000006055">
    <property type="component" value="Chromosome"/>
</dbReference>
<proteinExistence type="predicted"/>
<keyword evidence="2" id="KW-0812">Transmembrane</keyword>
<dbReference type="STRING" id="706587.Desti_1451"/>
<name>I4C3M2_DESTA</name>